<evidence type="ECO:0000256" key="2">
    <source>
        <dbReference type="ARBA" id="ARBA00009773"/>
    </source>
</evidence>
<dbReference type="RefSeq" id="WP_161830778.1">
    <property type="nucleotide sequence ID" value="NZ_AP028127.1"/>
</dbReference>
<evidence type="ECO:0000256" key="7">
    <source>
        <dbReference type="ARBA" id="ARBA00023136"/>
    </source>
</evidence>
<protein>
    <submittedName>
        <fullName evidence="9">AI-2E family transporter</fullName>
    </submittedName>
</protein>
<evidence type="ECO:0000256" key="6">
    <source>
        <dbReference type="ARBA" id="ARBA00022989"/>
    </source>
</evidence>
<gene>
    <name evidence="9" type="ORF">T23_14990</name>
</gene>
<organism evidence="9 10">
    <name type="scientific">Turicibacter faecis</name>
    <dbReference type="NCBI Taxonomy" id="2963365"/>
    <lineage>
        <taxon>Bacteria</taxon>
        <taxon>Bacillati</taxon>
        <taxon>Bacillota</taxon>
        <taxon>Erysipelotrichia</taxon>
        <taxon>Erysipelotrichales</taxon>
        <taxon>Turicibacteraceae</taxon>
        <taxon>Turicibacter</taxon>
    </lineage>
</organism>
<feature type="transmembrane region" description="Helical" evidence="8">
    <location>
        <begin position="318"/>
        <end position="345"/>
    </location>
</feature>
<feature type="transmembrane region" description="Helical" evidence="8">
    <location>
        <begin position="279"/>
        <end position="298"/>
    </location>
</feature>
<feature type="transmembrane region" description="Helical" evidence="8">
    <location>
        <begin position="5"/>
        <end position="22"/>
    </location>
</feature>
<feature type="transmembrane region" description="Helical" evidence="8">
    <location>
        <begin position="249"/>
        <end position="272"/>
    </location>
</feature>
<feature type="transmembrane region" description="Helical" evidence="8">
    <location>
        <begin position="157"/>
        <end position="183"/>
    </location>
</feature>
<feature type="transmembrane region" description="Helical" evidence="8">
    <location>
        <begin position="28"/>
        <end position="52"/>
    </location>
</feature>
<dbReference type="Proteomes" id="UP001432099">
    <property type="component" value="Chromosome"/>
</dbReference>
<sequence>MTKETVKYSLFLTIFGVLFYRLTGYPEFFYRLIGSVVGIFKPFLIGAILVALTNPIVLWFERRLKCSRGLSIFNAYLVMVGGVLCCVGLIIPSCLVGVSECIMEITKHIRSLDSNQFGYEVIERIPYWNEILAYIEENIQSISQSTFRIVNQLSTSLWSSLIGVLAEILQWFLGFTISIYLIIDQQKVFCSFQRFLAGYFPRQEERVLYFTRFTYHTFQDYMVGRLLDSLIVGLLALIGFSVLKVPYVLLFSFIVFITNIIPYFGPIIGAIFPIGMTLMIDPIRAIWVAIFIFVLQQLDGNVIGPKIMGDSVGLSPLWIISVVILGGSLFGFIGVFLAVPISAVMKEVYELMLKKRLKR</sequence>
<keyword evidence="6 8" id="KW-1133">Transmembrane helix</keyword>
<reference evidence="9" key="1">
    <citation type="journal article" date="2024" name="Int. J. Syst. Evol. Microbiol.">
        <title>Turicibacter faecis sp. nov., isolated from faeces of heart failure mouse model.</title>
        <authorList>
            <person name="Imamura Y."/>
            <person name="Motooka D."/>
            <person name="Nakajima Y."/>
            <person name="Ito S."/>
            <person name="Kitakaze M."/>
            <person name="Iida T."/>
            <person name="Nakamura S."/>
        </authorList>
    </citation>
    <scope>NUCLEOTIDE SEQUENCE</scope>
    <source>
        <strain evidence="9">TC023</strain>
    </source>
</reference>
<evidence type="ECO:0000313" key="10">
    <source>
        <dbReference type="Proteomes" id="UP001432099"/>
    </source>
</evidence>
<evidence type="ECO:0000256" key="1">
    <source>
        <dbReference type="ARBA" id="ARBA00004651"/>
    </source>
</evidence>
<evidence type="ECO:0000313" key="9">
    <source>
        <dbReference type="EMBL" id="BEH91397.1"/>
    </source>
</evidence>
<evidence type="ECO:0000256" key="8">
    <source>
        <dbReference type="SAM" id="Phobius"/>
    </source>
</evidence>
<name>A0ABM8IJI0_9FIRM</name>
<feature type="transmembrane region" description="Helical" evidence="8">
    <location>
        <begin position="222"/>
        <end position="243"/>
    </location>
</feature>
<dbReference type="PANTHER" id="PTHR21716:SF53">
    <property type="entry name" value="PERMEASE PERM-RELATED"/>
    <property type="match status" value="1"/>
</dbReference>
<comment type="similarity">
    <text evidence="2">Belongs to the autoinducer-2 exporter (AI-2E) (TC 2.A.86) family.</text>
</comment>
<keyword evidence="3" id="KW-0813">Transport</keyword>
<dbReference type="Pfam" id="PF01594">
    <property type="entry name" value="AI-2E_transport"/>
    <property type="match status" value="1"/>
</dbReference>
<keyword evidence="10" id="KW-1185">Reference proteome</keyword>
<evidence type="ECO:0000256" key="5">
    <source>
        <dbReference type="ARBA" id="ARBA00022692"/>
    </source>
</evidence>
<evidence type="ECO:0000256" key="3">
    <source>
        <dbReference type="ARBA" id="ARBA00022448"/>
    </source>
</evidence>
<dbReference type="InterPro" id="IPR002549">
    <property type="entry name" value="AI-2E-like"/>
</dbReference>
<keyword evidence="5 8" id="KW-0812">Transmembrane</keyword>
<keyword evidence="7 8" id="KW-0472">Membrane</keyword>
<comment type="subcellular location">
    <subcellularLocation>
        <location evidence="1">Cell membrane</location>
        <topology evidence="1">Multi-pass membrane protein</topology>
    </subcellularLocation>
</comment>
<keyword evidence="4" id="KW-1003">Cell membrane</keyword>
<accession>A0ABM8IJI0</accession>
<dbReference type="PANTHER" id="PTHR21716">
    <property type="entry name" value="TRANSMEMBRANE PROTEIN"/>
    <property type="match status" value="1"/>
</dbReference>
<feature type="transmembrane region" description="Helical" evidence="8">
    <location>
        <begin position="73"/>
        <end position="98"/>
    </location>
</feature>
<proteinExistence type="inferred from homology"/>
<evidence type="ECO:0000256" key="4">
    <source>
        <dbReference type="ARBA" id="ARBA00022475"/>
    </source>
</evidence>
<dbReference type="EMBL" id="AP028127">
    <property type="protein sequence ID" value="BEH91397.1"/>
    <property type="molecule type" value="Genomic_DNA"/>
</dbReference>